<dbReference type="PANTHER" id="PTHR28457:SF3">
    <property type="entry name" value="CILIARY-ASSOCIATED CALCIUM-BINDING COILED-COIL PROTEIN 1"/>
    <property type="match status" value="1"/>
</dbReference>
<evidence type="ECO:0000313" key="2">
    <source>
        <dbReference type="Proteomes" id="UP000472271"/>
    </source>
</evidence>
<organism evidence="1 2">
    <name type="scientific">Sphaeramia orbicularis</name>
    <name type="common">orbiculate cardinalfish</name>
    <dbReference type="NCBI Taxonomy" id="375764"/>
    <lineage>
        <taxon>Eukaryota</taxon>
        <taxon>Metazoa</taxon>
        <taxon>Chordata</taxon>
        <taxon>Craniata</taxon>
        <taxon>Vertebrata</taxon>
        <taxon>Euteleostomi</taxon>
        <taxon>Actinopterygii</taxon>
        <taxon>Neopterygii</taxon>
        <taxon>Teleostei</taxon>
        <taxon>Neoteleostei</taxon>
        <taxon>Acanthomorphata</taxon>
        <taxon>Gobiaria</taxon>
        <taxon>Kurtiformes</taxon>
        <taxon>Apogonoidei</taxon>
        <taxon>Apogonidae</taxon>
        <taxon>Apogoninae</taxon>
        <taxon>Sphaeramia</taxon>
    </lineage>
</organism>
<dbReference type="PANTHER" id="PTHR28457">
    <property type="entry name" value="COILED-COIL DOMAIN-CONTAINING PROTEIN 189"/>
    <property type="match status" value="1"/>
</dbReference>
<name>A0A673AHT0_9TELE</name>
<reference evidence="1" key="1">
    <citation type="submission" date="2019-06" db="EMBL/GenBank/DDBJ databases">
        <authorList>
            <consortium name="Wellcome Sanger Institute Data Sharing"/>
        </authorList>
    </citation>
    <scope>NUCLEOTIDE SEQUENCE [LARGE SCALE GENOMIC DNA]</scope>
</reference>
<reference evidence="1" key="2">
    <citation type="submission" date="2025-08" db="UniProtKB">
        <authorList>
            <consortium name="Ensembl"/>
        </authorList>
    </citation>
    <scope>IDENTIFICATION</scope>
</reference>
<protein>
    <submittedName>
        <fullName evidence="1">Uncharacterized protein</fullName>
    </submittedName>
</protein>
<keyword evidence="2" id="KW-1185">Reference proteome</keyword>
<dbReference type="Proteomes" id="UP000472271">
    <property type="component" value="Chromosome 19"/>
</dbReference>
<dbReference type="Ensembl" id="ENSSORT00005029026.1">
    <property type="protein sequence ID" value="ENSSORP00005028223.1"/>
    <property type="gene ID" value="ENSSORG00005013492.1"/>
</dbReference>
<proteinExistence type="predicted"/>
<reference evidence="1" key="3">
    <citation type="submission" date="2025-09" db="UniProtKB">
        <authorList>
            <consortium name="Ensembl"/>
        </authorList>
    </citation>
    <scope>IDENTIFICATION</scope>
</reference>
<accession>A0A673AHT0</accession>
<dbReference type="InParanoid" id="A0A673AHT0"/>
<evidence type="ECO:0000313" key="1">
    <source>
        <dbReference type="Ensembl" id="ENSSORP00005028223.1"/>
    </source>
</evidence>
<dbReference type="AlphaFoldDB" id="A0A673AHT0"/>
<sequence length="186" mass="21297">ESQHEQSCLGKLPFCAILELNQVLGFWNHQVCMKEAALLDYYVCGFCWAKDADFSPTQTSFIMAVLHMLLDNIRDKQMALVENMLEFTKALAAACHRSSTEMENASPLLSTDEATALIGHIENSLFQKHRLYELLFTSDREENLTTAERTLEVFGRQHPLTPLEEGIPAHLHHDWSPRQLDRHCEL</sequence>
<dbReference type="Pfam" id="PF14769">
    <property type="entry name" value="CLAMP"/>
    <property type="match status" value="1"/>
</dbReference>
<dbReference type="InterPro" id="IPR032727">
    <property type="entry name" value="CLAMP"/>
</dbReference>